<evidence type="ECO:0000259" key="1">
    <source>
        <dbReference type="PROSITE" id="PS50011"/>
    </source>
</evidence>
<dbReference type="InterPro" id="IPR000719">
    <property type="entry name" value="Prot_kinase_dom"/>
</dbReference>
<dbReference type="PROSITE" id="PS50011">
    <property type="entry name" value="PROTEIN_KINASE_DOM"/>
    <property type="match status" value="1"/>
</dbReference>
<dbReference type="GO" id="GO:0005524">
    <property type="term" value="F:ATP binding"/>
    <property type="evidence" value="ECO:0007669"/>
    <property type="project" value="InterPro"/>
</dbReference>
<dbReference type="SUPFAM" id="SSF56112">
    <property type="entry name" value="Protein kinase-like (PK-like)"/>
    <property type="match status" value="1"/>
</dbReference>
<name>A0A6C0LIG3_9ZZZZ</name>
<dbReference type="GO" id="GO:0004672">
    <property type="term" value="F:protein kinase activity"/>
    <property type="evidence" value="ECO:0007669"/>
    <property type="project" value="InterPro"/>
</dbReference>
<feature type="domain" description="Protein kinase" evidence="1">
    <location>
        <begin position="132"/>
        <end position="430"/>
    </location>
</feature>
<organism evidence="2">
    <name type="scientific">viral metagenome</name>
    <dbReference type="NCBI Taxonomy" id="1070528"/>
    <lineage>
        <taxon>unclassified sequences</taxon>
        <taxon>metagenomes</taxon>
        <taxon>organismal metagenomes</taxon>
    </lineage>
</organism>
<sequence>MKYIDALKKYNEGKDKWCAPRKGSVDYLKIRKMMKDIASASPKKASVSASPKKASSIIASLPKKVSPKTIFKNATLIQRFLKNKLILTKNNLDTRVQRYQLIKKRLDKITATDCLTKKMFGQENGYTLNGLVNLEKKIGSASVEGVIYLSSMPDMVGVYPIASKLMKIKPSNVAETKMNEWITQNLLIPKQSKHFVMMYKTTKCPVAKSNDNKLVAIERLVNYNELCDGDISALMKTNVRNNEMEMINMAFQSLIAVATYQNRVGYCHNDTHHGNFLYQINKDYKESDTGYYHYICYGSSFYIKSCKYNICLFDFGRSTPVLTTSNSNIAWDYLKILHGFVGRKYGGIINDPMDQNVNKNMAEILSRVQTIMNDFIKGDVDDMFDEIIHNIFAVFRNGTGIFRTKKPAKVLNKIPYKISMVEQYPKIKFK</sequence>
<dbReference type="AlphaFoldDB" id="A0A6C0LIG3"/>
<proteinExistence type="predicted"/>
<evidence type="ECO:0000313" key="2">
    <source>
        <dbReference type="EMBL" id="QHU29334.1"/>
    </source>
</evidence>
<protein>
    <recommendedName>
        <fullName evidence="1">Protein kinase domain-containing protein</fullName>
    </recommendedName>
</protein>
<dbReference type="InterPro" id="IPR011009">
    <property type="entry name" value="Kinase-like_dom_sf"/>
</dbReference>
<dbReference type="EMBL" id="MN740485">
    <property type="protein sequence ID" value="QHU29334.1"/>
    <property type="molecule type" value="Genomic_DNA"/>
</dbReference>
<reference evidence="2" key="1">
    <citation type="journal article" date="2020" name="Nature">
        <title>Giant virus diversity and host interactions through global metagenomics.</title>
        <authorList>
            <person name="Schulz F."/>
            <person name="Roux S."/>
            <person name="Paez-Espino D."/>
            <person name="Jungbluth S."/>
            <person name="Walsh D.A."/>
            <person name="Denef V.J."/>
            <person name="McMahon K.D."/>
            <person name="Konstantinidis K.T."/>
            <person name="Eloe-Fadrosh E.A."/>
            <person name="Kyrpides N.C."/>
            <person name="Woyke T."/>
        </authorList>
    </citation>
    <scope>NUCLEOTIDE SEQUENCE</scope>
    <source>
        <strain evidence="2">GVMAG-M-3300027804-47</strain>
    </source>
</reference>
<accession>A0A6C0LIG3</accession>